<name>A0A8S5V4X4_9CAUD</name>
<protein>
    <submittedName>
        <fullName evidence="1">Uncharacterized protein</fullName>
    </submittedName>
</protein>
<organism evidence="1">
    <name type="scientific">Siphoviridae sp. ct87j35</name>
    <dbReference type="NCBI Taxonomy" id="2825356"/>
    <lineage>
        <taxon>Viruses</taxon>
        <taxon>Duplodnaviria</taxon>
        <taxon>Heunggongvirae</taxon>
        <taxon>Uroviricota</taxon>
        <taxon>Caudoviricetes</taxon>
    </lineage>
</organism>
<evidence type="ECO:0000313" key="1">
    <source>
        <dbReference type="EMBL" id="DAG01667.1"/>
    </source>
</evidence>
<dbReference type="EMBL" id="BK016196">
    <property type="protein sequence ID" value="DAG01667.1"/>
    <property type="molecule type" value="Genomic_DNA"/>
</dbReference>
<sequence length="44" mass="4882">MLSVLIHPVPPEKMKSTFLSGICCFHSPSGRRGMPMCPNLKHLC</sequence>
<accession>A0A8S5V4X4</accession>
<reference evidence="1" key="1">
    <citation type="journal article" date="2021" name="Proc. Natl. Acad. Sci. U.S.A.">
        <title>A Catalog of Tens of Thousands of Viruses from Human Metagenomes Reveals Hidden Associations with Chronic Diseases.</title>
        <authorList>
            <person name="Tisza M.J."/>
            <person name="Buck C.B."/>
        </authorList>
    </citation>
    <scope>NUCLEOTIDE SEQUENCE</scope>
    <source>
        <strain evidence="1">Ct87j35</strain>
    </source>
</reference>
<proteinExistence type="predicted"/>